<reference evidence="3" key="1">
    <citation type="journal article" date="2019" name="Int. J. Syst. Evol. Microbiol.">
        <title>The Global Catalogue of Microorganisms (GCM) 10K type strain sequencing project: providing services to taxonomists for standard genome sequencing and annotation.</title>
        <authorList>
            <consortium name="The Broad Institute Genomics Platform"/>
            <consortium name="The Broad Institute Genome Sequencing Center for Infectious Disease"/>
            <person name="Wu L."/>
            <person name="Ma J."/>
        </authorList>
    </citation>
    <scope>NUCLEOTIDE SEQUENCE [LARGE SCALE GENOMIC DNA]</scope>
    <source>
        <strain evidence="3">CGMCC 4.7382</strain>
    </source>
</reference>
<protein>
    <submittedName>
        <fullName evidence="2">DUF1707 domain-containing protein</fullName>
    </submittedName>
</protein>
<sequence>MTGDGAVGRDAMRASDLDRDQVAEILRQAAGEGRITLDELDERLDLAYRARTYGELRPLTADLPTGHGTPAVPHQAGAAERTLELRAKAGSIARRGEWEVPARVVVSNPYGETRLNFREARLLADVIDLEITASWGDAKIVLPDGATAAIDVDTSWFGDVDSRVPDRPAPPAPHFRISGAVKGGALRVRYKTRLDEWMGWNDWD</sequence>
<accession>A0ABW2KIX6</accession>
<keyword evidence="3" id="KW-1185">Reference proteome</keyword>
<gene>
    <name evidence="2" type="ORF">ACFQRF_19585</name>
</gene>
<evidence type="ECO:0000313" key="3">
    <source>
        <dbReference type="Proteomes" id="UP001596540"/>
    </source>
</evidence>
<comment type="caution">
    <text evidence="2">The sequence shown here is derived from an EMBL/GenBank/DDBJ whole genome shotgun (WGS) entry which is preliminary data.</text>
</comment>
<dbReference type="InterPro" id="IPR012551">
    <property type="entry name" value="DUF1707_SHOCT-like"/>
</dbReference>
<dbReference type="Proteomes" id="UP001596540">
    <property type="component" value="Unassembled WGS sequence"/>
</dbReference>
<dbReference type="PANTHER" id="PTHR40763:SF5">
    <property type="entry name" value="MEMBRANE PROTEIN"/>
    <property type="match status" value="1"/>
</dbReference>
<dbReference type="Pfam" id="PF08044">
    <property type="entry name" value="DUF1707"/>
    <property type="match status" value="1"/>
</dbReference>
<dbReference type="PANTHER" id="PTHR40763">
    <property type="entry name" value="MEMBRANE PROTEIN-RELATED"/>
    <property type="match status" value="1"/>
</dbReference>
<evidence type="ECO:0000259" key="1">
    <source>
        <dbReference type="Pfam" id="PF08044"/>
    </source>
</evidence>
<name>A0ABW2KIX6_9ACTN</name>
<evidence type="ECO:0000313" key="2">
    <source>
        <dbReference type="EMBL" id="MFC7329939.1"/>
    </source>
</evidence>
<feature type="domain" description="DUF1707" evidence="1">
    <location>
        <begin position="12"/>
        <end position="64"/>
    </location>
</feature>
<dbReference type="EMBL" id="JBHTBH010000009">
    <property type="protein sequence ID" value="MFC7329939.1"/>
    <property type="molecule type" value="Genomic_DNA"/>
</dbReference>
<organism evidence="2 3">
    <name type="scientific">Marinactinospora rubrisoli</name>
    <dbReference type="NCBI Taxonomy" id="2715399"/>
    <lineage>
        <taxon>Bacteria</taxon>
        <taxon>Bacillati</taxon>
        <taxon>Actinomycetota</taxon>
        <taxon>Actinomycetes</taxon>
        <taxon>Streptosporangiales</taxon>
        <taxon>Nocardiopsidaceae</taxon>
        <taxon>Marinactinospora</taxon>
    </lineage>
</organism>
<dbReference type="RefSeq" id="WP_379872583.1">
    <property type="nucleotide sequence ID" value="NZ_JBHTBH010000009.1"/>
</dbReference>
<proteinExistence type="predicted"/>